<dbReference type="AlphaFoldDB" id="X6LX38"/>
<name>X6LX38_RETFI</name>
<evidence type="ECO:0000313" key="1">
    <source>
        <dbReference type="EMBL" id="ETO06503.1"/>
    </source>
</evidence>
<dbReference type="EMBL" id="ASPP01027075">
    <property type="protein sequence ID" value="ETO06503.1"/>
    <property type="molecule type" value="Genomic_DNA"/>
</dbReference>
<evidence type="ECO:0000313" key="2">
    <source>
        <dbReference type="Proteomes" id="UP000023152"/>
    </source>
</evidence>
<comment type="caution">
    <text evidence="1">The sequence shown here is derived from an EMBL/GenBank/DDBJ whole genome shotgun (WGS) entry which is preliminary data.</text>
</comment>
<protein>
    <submittedName>
        <fullName evidence="1">Uncharacterized protein</fullName>
    </submittedName>
</protein>
<organism evidence="1 2">
    <name type="scientific">Reticulomyxa filosa</name>
    <dbReference type="NCBI Taxonomy" id="46433"/>
    <lineage>
        <taxon>Eukaryota</taxon>
        <taxon>Sar</taxon>
        <taxon>Rhizaria</taxon>
        <taxon>Retaria</taxon>
        <taxon>Foraminifera</taxon>
        <taxon>Monothalamids</taxon>
        <taxon>Reticulomyxidae</taxon>
        <taxon>Reticulomyxa</taxon>
    </lineage>
</organism>
<gene>
    <name evidence="1" type="ORF">RFI_30890</name>
</gene>
<sequence length="224" mass="25877">MPQEGYHVLLHSAKNGLYQTPFQRELLKRLKVDDNEMFGSMAFENFDVANLGTYFEEKGYVTTSDEHKGKVMFIGKVKFSHQEMTGGIQMDTTATCVKYFDALEGYCLILEESKVLKNFSSCCNSSATILHNNTYKSFVLLGNDQHVKKTSTMYKTKNFQYYLRWISEYNLFELKSHFKSSTPDTQKRMIQIDGNGKSREIWSELLTTGTRPLVHIPEYALFIC</sequence>
<reference evidence="1 2" key="1">
    <citation type="journal article" date="2013" name="Curr. Biol.">
        <title>The Genome of the Foraminiferan Reticulomyxa filosa.</title>
        <authorList>
            <person name="Glockner G."/>
            <person name="Hulsmann N."/>
            <person name="Schleicher M."/>
            <person name="Noegel A.A."/>
            <person name="Eichinger L."/>
            <person name="Gallinger C."/>
            <person name="Pawlowski J."/>
            <person name="Sierra R."/>
            <person name="Euteneuer U."/>
            <person name="Pillet L."/>
            <person name="Moustafa A."/>
            <person name="Platzer M."/>
            <person name="Groth M."/>
            <person name="Szafranski K."/>
            <person name="Schliwa M."/>
        </authorList>
    </citation>
    <scope>NUCLEOTIDE SEQUENCE [LARGE SCALE GENOMIC DNA]</scope>
</reference>
<dbReference type="Proteomes" id="UP000023152">
    <property type="component" value="Unassembled WGS sequence"/>
</dbReference>
<proteinExistence type="predicted"/>
<keyword evidence="2" id="KW-1185">Reference proteome</keyword>
<accession>X6LX38</accession>